<evidence type="ECO:0000313" key="1">
    <source>
        <dbReference type="EMBL" id="RMI12735.1"/>
    </source>
</evidence>
<organism evidence="1 2">
    <name type="scientific">Cellulomonas triticagri</name>
    <dbReference type="NCBI Taxonomy" id="2483352"/>
    <lineage>
        <taxon>Bacteria</taxon>
        <taxon>Bacillati</taxon>
        <taxon>Actinomycetota</taxon>
        <taxon>Actinomycetes</taxon>
        <taxon>Micrococcales</taxon>
        <taxon>Cellulomonadaceae</taxon>
        <taxon>Cellulomonas</taxon>
    </lineage>
</organism>
<reference evidence="1 2" key="1">
    <citation type="submission" date="2018-10" db="EMBL/GenBank/DDBJ databases">
        <title>Isolation, diversity and antifungal activity of actinobacteria from wheat.</title>
        <authorList>
            <person name="Han C."/>
        </authorList>
    </citation>
    <scope>NUCLEOTIDE SEQUENCE [LARGE SCALE GENOMIC DNA]</scope>
    <source>
        <strain evidence="1 2">NEAU-YY56</strain>
    </source>
</reference>
<protein>
    <submittedName>
        <fullName evidence="1">Uncharacterized protein</fullName>
    </submittedName>
</protein>
<gene>
    <name evidence="1" type="ORF">EBM89_07275</name>
</gene>
<proteinExistence type="predicted"/>
<keyword evidence="2" id="KW-1185">Reference proteome</keyword>
<dbReference type="Proteomes" id="UP000269289">
    <property type="component" value="Unassembled WGS sequence"/>
</dbReference>
<name>A0A3M2JPT6_9CELL</name>
<comment type="caution">
    <text evidence="1">The sequence shown here is derived from an EMBL/GenBank/DDBJ whole genome shotgun (WGS) entry which is preliminary data.</text>
</comment>
<sequence length="195" mass="21120">MVAIVVIGVGGACARPAPTGEPIRVIEQLEIAELERRAREHGWTEQADVLAKGYVTRADYEQAIDHVRACAEDGGNGISEPTLSPIDNLTLEFGFPVGAMDDEVIWDLSDRCLQRWHSLVETGYQVSHEAVMDADILAASLTCMADAGFPMVGEIRNARDMAARVSPEDGEVLSDCIVEAAMQVRPDLPMVGVAW</sequence>
<evidence type="ECO:0000313" key="2">
    <source>
        <dbReference type="Proteomes" id="UP000269289"/>
    </source>
</evidence>
<dbReference type="EMBL" id="RFFI01000030">
    <property type="protein sequence ID" value="RMI12735.1"/>
    <property type="molecule type" value="Genomic_DNA"/>
</dbReference>
<dbReference type="AlphaFoldDB" id="A0A3M2JPT6"/>
<accession>A0A3M2JPT6</accession>